<dbReference type="GO" id="GO:0046872">
    <property type="term" value="F:metal ion binding"/>
    <property type="evidence" value="ECO:0007669"/>
    <property type="project" value="UniProtKB-KW"/>
</dbReference>
<name>A0A1F4RZU2_UNCSA</name>
<evidence type="ECO:0000256" key="5">
    <source>
        <dbReference type="ARBA" id="ARBA00023014"/>
    </source>
</evidence>
<keyword evidence="3 7" id="KW-0479">Metal-binding</keyword>
<evidence type="ECO:0000313" key="8">
    <source>
        <dbReference type="EMBL" id="OGC13704.1"/>
    </source>
</evidence>
<dbReference type="SUPFAM" id="SSF52833">
    <property type="entry name" value="Thioredoxin-like"/>
    <property type="match status" value="1"/>
</dbReference>
<evidence type="ECO:0000256" key="1">
    <source>
        <dbReference type="ARBA" id="ARBA00010643"/>
    </source>
</evidence>
<feature type="binding site" evidence="7">
    <location>
        <position position="91"/>
    </location>
    <ligand>
        <name>[2Fe-2S] cluster</name>
        <dbReference type="ChEBI" id="CHEBI:190135"/>
    </ligand>
</feature>
<accession>A0A1F4RZU2</accession>
<feature type="binding site" evidence="7">
    <location>
        <position position="86"/>
    </location>
    <ligand>
        <name>[2Fe-2S] cluster</name>
        <dbReference type="ChEBI" id="CHEBI:190135"/>
    </ligand>
</feature>
<feature type="binding site" evidence="7">
    <location>
        <position position="134"/>
    </location>
    <ligand>
        <name>[2Fe-2S] cluster</name>
        <dbReference type="ChEBI" id="CHEBI:190135"/>
    </ligand>
</feature>
<gene>
    <name evidence="8" type="ORF">A2290_02090</name>
</gene>
<evidence type="ECO:0000256" key="2">
    <source>
        <dbReference type="ARBA" id="ARBA00022714"/>
    </source>
</evidence>
<dbReference type="Gene3D" id="3.40.30.10">
    <property type="entry name" value="Glutaredoxin"/>
    <property type="match status" value="1"/>
</dbReference>
<dbReference type="Gene3D" id="1.10.10.1590">
    <property type="entry name" value="NADH-quinone oxidoreductase subunit E"/>
    <property type="match status" value="1"/>
</dbReference>
<dbReference type="CDD" id="cd03064">
    <property type="entry name" value="TRX_Fd_NuoE"/>
    <property type="match status" value="1"/>
</dbReference>
<organism evidence="8 9">
    <name type="scientific">candidate division WOR-1 bacterium RIFOXYB2_FULL_36_35</name>
    <dbReference type="NCBI Taxonomy" id="1802578"/>
    <lineage>
        <taxon>Bacteria</taxon>
        <taxon>Bacillati</taxon>
        <taxon>Saganbacteria</taxon>
    </lineage>
</organism>
<feature type="binding site" evidence="7">
    <location>
        <position position="138"/>
    </location>
    <ligand>
        <name>[2Fe-2S] cluster</name>
        <dbReference type="ChEBI" id="CHEBI:190135"/>
    </ligand>
</feature>
<dbReference type="PANTHER" id="PTHR43342">
    <property type="entry name" value="NADH-QUINONE OXIDOREDUCTASE, E SUBUNIT"/>
    <property type="match status" value="1"/>
</dbReference>
<dbReference type="EMBL" id="MEUA01000049">
    <property type="protein sequence ID" value="OGC13704.1"/>
    <property type="molecule type" value="Genomic_DNA"/>
</dbReference>
<evidence type="ECO:0000256" key="3">
    <source>
        <dbReference type="ARBA" id="ARBA00022723"/>
    </source>
</evidence>
<comment type="cofactor">
    <cofactor evidence="7">
        <name>[2Fe-2S] cluster</name>
        <dbReference type="ChEBI" id="CHEBI:190135"/>
    </cofactor>
    <text evidence="7">Binds 1 [2Fe-2S] cluster.</text>
</comment>
<dbReference type="InterPro" id="IPR036249">
    <property type="entry name" value="Thioredoxin-like_sf"/>
</dbReference>
<protein>
    <submittedName>
        <fullName evidence="8">NADH dehydrogenase</fullName>
    </submittedName>
</protein>
<evidence type="ECO:0000313" key="9">
    <source>
        <dbReference type="Proteomes" id="UP000177905"/>
    </source>
</evidence>
<evidence type="ECO:0000256" key="7">
    <source>
        <dbReference type="PIRSR" id="PIRSR000216-1"/>
    </source>
</evidence>
<comment type="cofactor">
    <cofactor evidence="6">
        <name>[2Fe-2S] cluster</name>
        <dbReference type="ChEBI" id="CHEBI:190135"/>
    </cofactor>
</comment>
<keyword evidence="4 7" id="KW-0408">Iron</keyword>
<dbReference type="InterPro" id="IPR002023">
    <property type="entry name" value="NuoE-like"/>
</dbReference>
<sequence>MNPAIEEKIDKKTLDTVIEKYREKQGALLTILEETQKTNKHKFLSDNVMEYIAKKLRIPLSQIYGVATFYAFFNLKPQGEHLVVICRGTACHTRGSKDLLENTADFLGLEKNFQEGETSYTTKDNKFTIKTVACFGQCALAPVIEVDGIIYSNVTTDKLRKIINSHTNTPPARA</sequence>
<dbReference type="Pfam" id="PF01257">
    <property type="entry name" value="2Fe-2S_thioredx"/>
    <property type="match status" value="1"/>
</dbReference>
<evidence type="ECO:0000256" key="4">
    <source>
        <dbReference type="ARBA" id="ARBA00023004"/>
    </source>
</evidence>
<proteinExistence type="inferred from homology"/>
<dbReference type="PANTHER" id="PTHR43342:SF2">
    <property type="entry name" value="POTENTIAL NAD-REDUCING HYDROGENASE SUBUNIT"/>
    <property type="match status" value="1"/>
</dbReference>
<dbReference type="InterPro" id="IPR041921">
    <property type="entry name" value="NuoE_N"/>
</dbReference>
<dbReference type="GO" id="GO:0051537">
    <property type="term" value="F:2 iron, 2 sulfur cluster binding"/>
    <property type="evidence" value="ECO:0007669"/>
    <property type="project" value="UniProtKB-KW"/>
</dbReference>
<comment type="similarity">
    <text evidence="1">Belongs to the complex I 24 kDa subunit family.</text>
</comment>
<comment type="caution">
    <text evidence="8">The sequence shown here is derived from an EMBL/GenBank/DDBJ whole genome shotgun (WGS) entry which is preliminary data.</text>
</comment>
<reference evidence="8 9" key="1">
    <citation type="journal article" date="2016" name="Nat. Commun.">
        <title>Thousands of microbial genomes shed light on interconnected biogeochemical processes in an aquifer system.</title>
        <authorList>
            <person name="Anantharaman K."/>
            <person name="Brown C.T."/>
            <person name="Hug L.A."/>
            <person name="Sharon I."/>
            <person name="Castelle C.J."/>
            <person name="Probst A.J."/>
            <person name="Thomas B.C."/>
            <person name="Singh A."/>
            <person name="Wilkins M.J."/>
            <person name="Karaoz U."/>
            <person name="Brodie E.L."/>
            <person name="Williams K.H."/>
            <person name="Hubbard S.S."/>
            <person name="Banfield J.F."/>
        </authorList>
    </citation>
    <scope>NUCLEOTIDE SEQUENCE [LARGE SCALE GENOMIC DNA]</scope>
</reference>
<dbReference type="InterPro" id="IPR042128">
    <property type="entry name" value="NuoE_dom"/>
</dbReference>
<dbReference type="InterPro" id="IPR028431">
    <property type="entry name" value="NADP_DH_HndA-like"/>
</dbReference>
<keyword evidence="2 7" id="KW-0001">2Fe-2S</keyword>
<dbReference type="Proteomes" id="UP000177905">
    <property type="component" value="Unassembled WGS sequence"/>
</dbReference>
<dbReference type="AlphaFoldDB" id="A0A1F4RZU2"/>
<keyword evidence="5 7" id="KW-0411">Iron-sulfur</keyword>
<dbReference type="GO" id="GO:0016491">
    <property type="term" value="F:oxidoreductase activity"/>
    <property type="evidence" value="ECO:0007669"/>
    <property type="project" value="InterPro"/>
</dbReference>
<evidence type="ECO:0000256" key="6">
    <source>
        <dbReference type="ARBA" id="ARBA00034078"/>
    </source>
</evidence>
<dbReference type="PIRSF" id="PIRSF000216">
    <property type="entry name" value="NADH_DH_24kDa"/>
    <property type="match status" value="1"/>
</dbReference>